<dbReference type="OrthoDB" id="1907165at2"/>
<dbReference type="EMBL" id="RXOE01000006">
    <property type="protein sequence ID" value="RTQ32593.1"/>
    <property type="molecule type" value="Genomic_DNA"/>
</dbReference>
<evidence type="ECO:0000313" key="7">
    <source>
        <dbReference type="Proteomes" id="UP000267418"/>
    </source>
</evidence>
<dbReference type="NCBIfam" id="TIGR01646">
    <property type="entry name" value="vgr_GE"/>
    <property type="match status" value="1"/>
</dbReference>
<dbReference type="Pfam" id="PF22178">
    <property type="entry name" value="Gp5_trimer_C"/>
    <property type="match status" value="1"/>
</dbReference>
<dbReference type="Pfam" id="PF05954">
    <property type="entry name" value="Phage_GPD"/>
    <property type="match status" value="1"/>
</dbReference>
<dbReference type="InterPro" id="IPR037026">
    <property type="entry name" value="Vgr_OB-fold_dom_sf"/>
</dbReference>
<dbReference type="Gene3D" id="2.30.110.50">
    <property type="match status" value="1"/>
</dbReference>
<evidence type="ECO:0000256" key="3">
    <source>
        <dbReference type="ARBA" id="ARBA00022525"/>
    </source>
</evidence>
<dbReference type="Gene3D" id="4.10.220.110">
    <property type="match status" value="1"/>
</dbReference>
<dbReference type="InterPro" id="IPR054030">
    <property type="entry name" value="Gp5_Vgr_C"/>
</dbReference>
<evidence type="ECO:0000313" key="6">
    <source>
        <dbReference type="EMBL" id="RTQ32593.1"/>
    </source>
</evidence>
<accession>A0A431TH33</accession>
<evidence type="ECO:0000256" key="1">
    <source>
        <dbReference type="ARBA" id="ARBA00004613"/>
    </source>
</evidence>
<keyword evidence="7" id="KW-1185">Reference proteome</keyword>
<dbReference type="Gene3D" id="2.40.50.230">
    <property type="entry name" value="Gp5 N-terminal domain"/>
    <property type="match status" value="1"/>
</dbReference>
<protein>
    <submittedName>
        <fullName evidence="6">Type VI secretion system tip protein VgrG</fullName>
    </submittedName>
</protein>
<dbReference type="Gene3D" id="3.55.50.10">
    <property type="entry name" value="Baseplate protein-like domains"/>
    <property type="match status" value="1"/>
</dbReference>
<feature type="domain" description="Gp5/Type VI secretion system Vgr protein OB-fold" evidence="4">
    <location>
        <begin position="383"/>
        <end position="450"/>
    </location>
</feature>
<reference evidence="6 7" key="1">
    <citation type="submission" date="2018-12" db="EMBL/GenBank/DDBJ databases">
        <title>The genome of Variovorax gossypii DSM 100435.</title>
        <authorList>
            <person name="Gao J."/>
            <person name="Sun J."/>
        </authorList>
    </citation>
    <scope>NUCLEOTIDE SEQUENCE [LARGE SCALE GENOMIC DNA]</scope>
    <source>
        <strain evidence="6 7">DSM 100435</strain>
    </source>
</reference>
<proteinExistence type="inferred from homology"/>
<evidence type="ECO:0000259" key="5">
    <source>
        <dbReference type="Pfam" id="PF22178"/>
    </source>
</evidence>
<dbReference type="Pfam" id="PF04717">
    <property type="entry name" value="Phage_base_V"/>
    <property type="match status" value="1"/>
</dbReference>
<evidence type="ECO:0000259" key="4">
    <source>
        <dbReference type="Pfam" id="PF04717"/>
    </source>
</evidence>
<dbReference type="SUPFAM" id="SSF69279">
    <property type="entry name" value="Phage tail proteins"/>
    <property type="match status" value="2"/>
</dbReference>
<dbReference type="PANTHER" id="PTHR32305">
    <property type="match status" value="1"/>
</dbReference>
<dbReference type="Proteomes" id="UP000267418">
    <property type="component" value="Unassembled WGS sequence"/>
</dbReference>
<evidence type="ECO:0000256" key="2">
    <source>
        <dbReference type="ARBA" id="ARBA00005558"/>
    </source>
</evidence>
<dbReference type="SUPFAM" id="SSF69349">
    <property type="entry name" value="Phage fibre proteins"/>
    <property type="match status" value="1"/>
</dbReference>
<comment type="caution">
    <text evidence="6">The sequence shown here is derived from an EMBL/GenBank/DDBJ whole genome shotgun (WGS) entry which is preliminary data.</text>
</comment>
<name>A0A431TH33_9BURK</name>
<organism evidence="6 7">
    <name type="scientific">Variovorax gossypii</name>
    <dbReference type="NCBI Taxonomy" id="1679495"/>
    <lineage>
        <taxon>Bacteria</taxon>
        <taxon>Pseudomonadati</taxon>
        <taxon>Pseudomonadota</taxon>
        <taxon>Betaproteobacteria</taxon>
        <taxon>Burkholderiales</taxon>
        <taxon>Comamonadaceae</taxon>
        <taxon>Variovorax</taxon>
    </lineage>
</organism>
<dbReference type="RefSeq" id="WP_093206777.1">
    <property type="nucleotide sequence ID" value="NZ_RXOE01000006.1"/>
</dbReference>
<dbReference type="SUPFAM" id="SSF69255">
    <property type="entry name" value="gp5 N-terminal domain-like"/>
    <property type="match status" value="1"/>
</dbReference>
<dbReference type="PANTHER" id="PTHR32305:SF15">
    <property type="entry name" value="PROTEIN RHSA-RELATED"/>
    <property type="match status" value="1"/>
</dbReference>
<dbReference type="GO" id="GO:0005576">
    <property type="term" value="C:extracellular region"/>
    <property type="evidence" value="ECO:0007669"/>
    <property type="project" value="UniProtKB-SubCell"/>
</dbReference>
<comment type="similarity">
    <text evidence="2">Belongs to the VgrG protein family.</text>
</comment>
<dbReference type="InterPro" id="IPR050708">
    <property type="entry name" value="T6SS_VgrG/RHS"/>
</dbReference>
<dbReference type="InterPro" id="IPR006533">
    <property type="entry name" value="T6SS_Vgr_RhsGE"/>
</dbReference>
<dbReference type="InterPro" id="IPR006531">
    <property type="entry name" value="Gp5/Vgr_OB"/>
</dbReference>
<gene>
    <name evidence="6" type="primary">tssI</name>
    <name evidence="6" type="ORF">EJP69_21900</name>
</gene>
<dbReference type="InterPro" id="IPR017847">
    <property type="entry name" value="T6SS_RhsGE_Vgr_subset"/>
</dbReference>
<sequence length="780" mass="86489">MARVVRAHTPLDESQLLFRSMRGTEGLSQLFEFEVDLLSPDAGIDLKSMLGKPLVLEIQTAVAGSPRFLNGQIVRFAAAGREGGTSRHTVYRATVRPWLWYLTRSSDNKIFQDKSVVEVIEEVFSDYGFAYENKLCENYRQWEYCVQYNESDFAFVSRLMELEGIYYYFKHDRNQHTLVLADDLSAHEPTPGYETVDYFAADRDISEDLEVIREWQPSEEIRSGSYTVNDFNFTTPKGDLSNVRAQPRQHDHADHEIYEWLGDYPSPGDGEHYARVRLEEVQALAQRSAGHATVRGMAPGYRFNMRNSPRGEDNQEHLVVAVSYGLREGGYASGAEPGEYDFNFVVQPTALPFRAPRQTPLPRTGGPQTATVVGPEGEEIWTDEYGRVKVQFHWDRYGQSNENSSRFVRVSHIWAGERFGGVFTPRIGQEVVVDFIGGRVDRPVIVGRVYNADQMPPFALPGEATKSGVVTRSSKGGSPANANALVFEDAMGAEQILLHAERNLDTEVEADETHTTGATRTTLIKGHESATYESGEERHITAGAVETIDGGEERTVTGGATETVTDGEKRTITGGATETITGGETRTVNGGIVETVNGSVQLTVNGSTIRLVSGSDIRIVGGGRIEIVNAVDTKIVLGPDTTVVTGPKIVDAPTIVHNATNYTLNTSNYTLNADVIVYNVPDHTVNTDNHFHWREKNYHASWVKKSQFTAQAYDIYAIKVMLSVTTFTSLNGIFVNMAVVNSNENIWQKKIAFADLKIVGKHLSKGALRLAYGAFWVRGN</sequence>
<comment type="subcellular location">
    <subcellularLocation>
        <location evidence="1">Secreted</location>
    </subcellularLocation>
</comment>
<dbReference type="AlphaFoldDB" id="A0A431TH33"/>
<keyword evidence="3" id="KW-0964">Secreted</keyword>
<dbReference type="NCBIfam" id="TIGR03361">
    <property type="entry name" value="VI_Rhs_Vgr"/>
    <property type="match status" value="1"/>
</dbReference>
<feature type="domain" description="Gp5/Type VI secretion system Vgr C-terminal trimerisation" evidence="5">
    <location>
        <begin position="467"/>
        <end position="579"/>
    </location>
</feature>